<protein>
    <submittedName>
        <fullName evidence="3">Pimeloyl-ACP methyl ester carboxylesterase</fullName>
    </submittedName>
</protein>
<dbReference type="GO" id="GO:0003824">
    <property type="term" value="F:catalytic activity"/>
    <property type="evidence" value="ECO:0007669"/>
    <property type="project" value="UniProtKB-ARBA"/>
</dbReference>
<dbReference type="Proteomes" id="UP000198983">
    <property type="component" value="Chromosome I"/>
</dbReference>
<feature type="region of interest" description="Disordered" evidence="1">
    <location>
        <begin position="23"/>
        <end position="43"/>
    </location>
</feature>
<dbReference type="RefSeq" id="WP_157728724.1">
    <property type="nucleotide sequence ID" value="NZ_LT629732.1"/>
</dbReference>
<dbReference type="SUPFAM" id="SSF53474">
    <property type="entry name" value="alpha/beta-Hydrolases"/>
    <property type="match status" value="1"/>
</dbReference>
<dbReference type="PANTHER" id="PTHR43194">
    <property type="entry name" value="HYDROLASE ALPHA/BETA FOLD FAMILY"/>
    <property type="match status" value="1"/>
</dbReference>
<dbReference type="PANTHER" id="PTHR43194:SF5">
    <property type="entry name" value="PIMELOYL-[ACYL-CARRIER PROTEIN] METHYL ESTER ESTERASE"/>
    <property type="match status" value="1"/>
</dbReference>
<reference evidence="3 4" key="1">
    <citation type="submission" date="2016-10" db="EMBL/GenBank/DDBJ databases">
        <authorList>
            <person name="de Groot N.N."/>
        </authorList>
    </citation>
    <scope>NUCLEOTIDE SEQUENCE [LARGE SCALE GENOMIC DNA]</scope>
    <source>
        <strain evidence="3 4">DSM 22024</strain>
    </source>
</reference>
<evidence type="ECO:0000256" key="1">
    <source>
        <dbReference type="SAM" id="MobiDB-lite"/>
    </source>
</evidence>
<proteinExistence type="predicted"/>
<dbReference type="PRINTS" id="PR00111">
    <property type="entry name" value="ABHYDROLASE"/>
</dbReference>
<evidence type="ECO:0000313" key="4">
    <source>
        <dbReference type="Proteomes" id="UP000198983"/>
    </source>
</evidence>
<feature type="compositionally biased region" description="Polar residues" evidence="1">
    <location>
        <begin position="29"/>
        <end position="43"/>
    </location>
</feature>
<dbReference type="Pfam" id="PF00561">
    <property type="entry name" value="Abhydrolase_1"/>
    <property type="match status" value="1"/>
</dbReference>
<dbReference type="AlphaFoldDB" id="A0A1H1VST8"/>
<name>A0A1H1VST8_9ACTN</name>
<organism evidence="3 4">
    <name type="scientific">Actinopolymorpha singaporensis</name>
    <dbReference type="NCBI Taxonomy" id="117157"/>
    <lineage>
        <taxon>Bacteria</taxon>
        <taxon>Bacillati</taxon>
        <taxon>Actinomycetota</taxon>
        <taxon>Actinomycetes</taxon>
        <taxon>Propionibacteriales</taxon>
        <taxon>Actinopolymorphaceae</taxon>
        <taxon>Actinopolymorpha</taxon>
    </lineage>
</organism>
<gene>
    <name evidence="3" type="ORF">SAMN04489717_4171</name>
</gene>
<dbReference type="InterPro" id="IPR000073">
    <property type="entry name" value="AB_hydrolase_1"/>
</dbReference>
<evidence type="ECO:0000313" key="3">
    <source>
        <dbReference type="EMBL" id="SDS87099.1"/>
    </source>
</evidence>
<dbReference type="STRING" id="117157.SAMN04489717_4171"/>
<keyword evidence="4" id="KW-1185">Reference proteome</keyword>
<dbReference type="Gene3D" id="3.40.50.1820">
    <property type="entry name" value="alpha/beta hydrolase"/>
    <property type="match status" value="1"/>
</dbReference>
<evidence type="ECO:0000259" key="2">
    <source>
        <dbReference type="Pfam" id="PF00561"/>
    </source>
</evidence>
<dbReference type="InterPro" id="IPR050228">
    <property type="entry name" value="Carboxylesterase_BioH"/>
</dbReference>
<accession>A0A1H1VST8</accession>
<dbReference type="EMBL" id="LT629732">
    <property type="protein sequence ID" value="SDS87099.1"/>
    <property type="molecule type" value="Genomic_DNA"/>
</dbReference>
<sequence>MRSVYLSHVGCWVRYLDLPGDSPGRDGAGSSNASGPPNASGSRDATDFPDPLFVYVAGLGAATSADFPHVATHPALRRHRSLLVDLVGTGWSDQADSERFGYTVEDHADAVAAVLDADGVRGATVVGHSLGGSVAIALAHRRPELVGTLVACEPNLDPGVGDLSAHVAAQTEEAFVRRGYDALRAVVARDEHAAGKSVLHATTGRWTAVGMHRTSVSMLADRDPTFRTQFAQATMPRALLVGERTTDVDLTGLEPAGVAVHVVPSAGHVMTYDNPAGFAATIAAAVEQAH</sequence>
<dbReference type="InterPro" id="IPR029058">
    <property type="entry name" value="AB_hydrolase_fold"/>
</dbReference>
<feature type="domain" description="AB hydrolase-1" evidence="2">
    <location>
        <begin position="51"/>
        <end position="162"/>
    </location>
</feature>
<dbReference type="OrthoDB" id="27092at2"/>